<name>A0A857GJ64_9GAMM</name>
<keyword evidence="1" id="KW-0732">Signal</keyword>
<sequence length="125" mass="13727">MKRLFLVMVGGLMSSGLVLADSQDRLDHFEGAPSENLPQALENIQEGNQRLNQLLSAETLSDEQMGEIHMLTYTLENALQRIDQEVDAMAISLEEVHLGSETLDQERVSSNGAAYLEAAAPLTNQ</sequence>
<dbReference type="Proteomes" id="UP000463949">
    <property type="component" value="Chromosome"/>
</dbReference>
<dbReference type="KEGG" id="hmd:CTT34_06010"/>
<gene>
    <name evidence="2" type="ORF">CTT34_06010</name>
</gene>
<dbReference type="InterPro" id="IPR046634">
    <property type="entry name" value="DUF6746"/>
</dbReference>
<evidence type="ECO:0000313" key="2">
    <source>
        <dbReference type="EMBL" id="QHD49275.1"/>
    </source>
</evidence>
<dbReference type="AlphaFoldDB" id="A0A857GJ64"/>
<dbReference type="RefSeq" id="WP_159341624.1">
    <property type="nucleotide sequence ID" value="NZ_CP024621.1"/>
</dbReference>
<evidence type="ECO:0000256" key="1">
    <source>
        <dbReference type="SAM" id="SignalP"/>
    </source>
</evidence>
<reference evidence="2 3" key="1">
    <citation type="submission" date="2017-10" db="EMBL/GenBank/DDBJ databases">
        <title>Coral associated bacteria.</title>
        <authorList>
            <person name="Wang X."/>
        </authorList>
    </citation>
    <scope>NUCLEOTIDE SEQUENCE [LARGE SCALE GENOMIC DNA]</scope>
    <source>
        <strain evidence="2 3">SCSIO 43005</strain>
    </source>
</reference>
<dbReference type="Pfam" id="PF20531">
    <property type="entry name" value="DUF6746"/>
    <property type="match status" value="1"/>
</dbReference>
<feature type="chain" id="PRO_5032673995" evidence="1">
    <location>
        <begin position="21"/>
        <end position="125"/>
    </location>
</feature>
<evidence type="ECO:0000313" key="3">
    <source>
        <dbReference type="Proteomes" id="UP000463949"/>
    </source>
</evidence>
<accession>A0A857GJ64</accession>
<proteinExistence type="predicted"/>
<protein>
    <submittedName>
        <fullName evidence="2">Uncharacterized protein</fullName>
    </submittedName>
</protein>
<dbReference type="EMBL" id="CP024621">
    <property type="protein sequence ID" value="QHD49275.1"/>
    <property type="molecule type" value="Genomic_DNA"/>
</dbReference>
<feature type="signal peptide" evidence="1">
    <location>
        <begin position="1"/>
        <end position="20"/>
    </location>
</feature>
<organism evidence="2 3">
    <name type="scientific">Vreelandella aquamarina</name>
    <dbReference type="NCBI Taxonomy" id="77097"/>
    <lineage>
        <taxon>Bacteria</taxon>
        <taxon>Pseudomonadati</taxon>
        <taxon>Pseudomonadota</taxon>
        <taxon>Gammaproteobacteria</taxon>
        <taxon>Oceanospirillales</taxon>
        <taxon>Halomonadaceae</taxon>
        <taxon>Vreelandella</taxon>
    </lineage>
</organism>
<dbReference type="OrthoDB" id="5975812at2"/>